<comment type="caution">
    <text evidence="1">The sequence shown here is derived from an EMBL/GenBank/DDBJ whole genome shotgun (WGS) entry which is preliminary data.</text>
</comment>
<accession>A0A9P8TKP9</accession>
<sequence>MLVSSDNEYNIRVPEQTNYRVDPGILSKQLLDNLHETVHMSQDIVPVEGAVTSTDADVTLHAEWNKRYIEDIYNSQFHCCQCLVSVDSLMGFPENLFSRYISKDTEYAQSKSSNTFGDCTTYLMTSVTRPMKERHRITSNKTETTMAETYHNNLRLDLIHNTNNVNPKMTSTFEEIFEFYHLNGRFSRTPLTVAEKVLAQHIKVKVSFKFYSFKDLSTFTEIVVSVEDDDHILQIEQICEAFSKVLKIENVDSCGIDLKMFDSKLSINDV</sequence>
<dbReference type="AlphaFoldDB" id="A0A9P8TKP9"/>
<evidence type="ECO:0000313" key="2">
    <source>
        <dbReference type="Proteomes" id="UP000774326"/>
    </source>
</evidence>
<organism evidence="1 2">
    <name type="scientific">Wickerhamomyces pijperi</name>
    <name type="common">Yeast</name>
    <name type="synonym">Pichia pijperi</name>
    <dbReference type="NCBI Taxonomy" id="599730"/>
    <lineage>
        <taxon>Eukaryota</taxon>
        <taxon>Fungi</taxon>
        <taxon>Dikarya</taxon>
        <taxon>Ascomycota</taxon>
        <taxon>Saccharomycotina</taxon>
        <taxon>Saccharomycetes</taxon>
        <taxon>Phaffomycetales</taxon>
        <taxon>Wickerhamomycetaceae</taxon>
        <taxon>Wickerhamomyces</taxon>
    </lineage>
</organism>
<reference evidence="1" key="1">
    <citation type="journal article" date="2021" name="Open Biol.">
        <title>Shared evolutionary footprints suggest mitochondrial oxidative damage underlies multiple complex I losses in fungi.</title>
        <authorList>
            <person name="Schikora-Tamarit M.A."/>
            <person name="Marcet-Houben M."/>
            <person name="Nosek J."/>
            <person name="Gabaldon T."/>
        </authorList>
    </citation>
    <scope>NUCLEOTIDE SEQUENCE</scope>
    <source>
        <strain evidence="1">CBS2887</strain>
    </source>
</reference>
<gene>
    <name evidence="1" type="ORF">WICPIJ_006634</name>
</gene>
<name>A0A9P8TKP9_WICPI</name>
<reference evidence="1" key="2">
    <citation type="submission" date="2021-01" db="EMBL/GenBank/DDBJ databases">
        <authorList>
            <person name="Schikora-Tamarit M.A."/>
        </authorList>
    </citation>
    <scope>NUCLEOTIDE SEQUENCE</scope>
    <source>
        <strain evidence="1">CBS2887</strain>
    </source>
</reference>
<protein>
    <submittedName>
        <fullName evidence="1">Uncharacterized protein</fullName>
    </submittedName>
</protein>
<keyword evidence="2" id="KW-1185">Reference proteome</keyword>
<dbReference type="EMBL" id="JAEUBG010003720">
    <property type="protein sequence ID" value="KAH3682396.1"/>
    <property type="molecule type" value="Genomic_DNA"/>
</dbReference>
<proteinExistence type="predicted"/>
<evidence type="ECO:0000313" key="1">
    <source>
        <dbReference type="EMBL" id="KAH3682396.1"/>
    </source>
</evidence>
<dbReference type="Proteomes" id="UP000774326">
    <property type="component" value="Unassembled WGS sequence"/>
</dbReference>